<dbReference type="Gene3D" id="3.30.70.20">
    <property type="match status" value="1"/>
</dbReference>
<dbReference type="AlphaFoldDB" id="G9XMT9"/>
<comment type="caution">
    <text evidence="1">The sequence shown here is derived from an EMBL/GenBank/DDBJ whole genome shotgun (WGS) entry which is preliminary data.</text>
</comment>
<evidence type="ECO:0000313" key="2">
    <source>
        <dbReference type="Proteomes" id="UP000004416"/>
    </source>
</evidence>
<organism evidence="1 2">
    <name type="scientific">Desulfitobacterium hafniense DP7</name>
    <dbReference type="NCBI Taxonomy" id="537010"/>
    <lineage>
        <taxon>Bacteria</taxon>
        <taxon>Bacillati</taxon>
        <taxon>Bacillota</taxon>
        <taxon>Clostridia</taxon>
        <taxon>Eubacteriales</taxon>
        <taxon>Desulfitobacteriaceae</taxon>
        <taxon>Desulfitobacterium</taxon>
    </lineage>
</organism>
<dbReference type="Proteomes" id="UP000004416">
    <property type="component" value="Unassembled WGS sequence"/>
</dbReference>
<sequence length="73" mass="7977">MCKDLIEAGENPVCVDACPMRALEWGDLEELKAKHGDSVQELPFLPAAAVTKPALLIQAKNNAKQNDFKAKEI</sequence>
<dbReference type="EMBL" id="AFZX01000056">
    <property type="protein sequence ID" value="EHL07031.1"/>
    <property type="molecule type" value="Genomic_DNA"/>
</dbReference>
<dbReference type="HOGENOM" id="CLU_164676_1_0_9"/>
<name>G9XMT9_DESHA</name>
<evidence type="ECO:0008006" key="3">
    <source>
        <dbReference type="Google" id="ProtNLM"/>
    </source>
</evidence>
<dbReference type="PATRIC" id="fig|537010.4.peg.2138"/>
<proteinExistence type="predicted"/>
<dbReference type="SUPFAM" id="SSF54862">
    <property type="entry name" value="4Fe-4S ferredoxins"/>
    <property type="match status" value="1"/>
</dbReference>
<evidence type="ECO:0000313" key="1">
    <source>
        <dbReference type="EMBL" id="EHL07031.1"/>
    </source>
</evidence>
<accession>G9XMT9</accession>
<protein>
    <recommendedName>
        <fullName evidence="3">4Fe-4S ferredoxin-type domain-containing protein</fullName>
    </recommendedName>
</protein>
<reference evidence="1 2" key="1">
    <citation type="submission" date="2011-08" db="EMBL/GenBank/DDBJ databases">
        <authorList>
            <person name="Weinstock G."/>
            <person name="Sodergren E."/>
            <person name="Clifton S."/>
            <person name="Fulton L."/>
            <person name="Fulton B."/>
            <person name="Courtney L."/>
            <person name="Fronick C."/>
            <person name="Harrison M."/>
            <person name="Strong C."/>
            <person name="Farmer C."/>
            <person name="Delahaunty K."/>
            <person name="Markovic C."/>
            <person name="Hall O."/>
            <person name="Minx P."/>
            <person name="Tomlinson C."/>
            <person name="Mitreva M."/>
            <person name="Hou S."/>
            <person name="Chen J."/>
            <person name="Wollam A."/>
            <person name="Pepin K.H."/>
            <person name="Johnson M."/>
            <person name="Bhonagiri V."/>
            <person name="Zhang X."/>
            <person name="Suruliraj S."/>
            <person name="Warren W."/>
            <person name="Chinwalla A."/>
            <person name="Mardis E.R."/>
            <person name="Wilson R.K."/>
        </authorList>
    </citation>
    <scope>NUCLEOTIDE SEQUENCE [LARGE SCALE GENOMIC DNA]</scope>
    <source>
        <strain evidence="1 2">DP7</strain>
    </source>
</reference>
<gene>
    <name evidence="1" type="ORF">HMPREF0322_02277</name>
</gene>